<feature type="domain" description="HTH luxR-type" evidence="4">
    <location>
        <begin position="60"/>
        <end position="125"/>
    </location>
</feature>
<dbReference type="RefSeq" id="WP_183391197.1">
    <property type="nucleotide sequence ID" value="NZ_JACHVY010000001.1"/>
</dbReference>
<dbReference type="AlphaFoldDB" id="A0A7W4TLP4"/>
<reference evidence="5 6" key="1">
    <citation type="submission" date="2020-08" db="EMBL/GenBank/DDBJ databases">
        <title>The Agave Microbiome: Exploring the role of microbial communities in plant adaptations to desert environments.</title>
        <authorList>
            <person name="Partida-Martinez L.P."/>
        </authorList>
    </citation>
    <scope>NUCLEOTIDE SEQUENCE [LARGE SCALE GENOMIC DNA]</scope>
    <source>
        <strain evidence="5 6">AS2.23</strain>
    </source>
</reference>
<name>A0A7W4TLP4_KINRA</name>
<dbReference type="InterPro" id="IPR036388">
    <property type="entry name" value="WH-like_DNA-bd_sf"/>
</dbReference>
<protein>
    <submittedName>
        <fullName evidence="5">DNA-binding CsgD family transcriptional regulator</fullName>
    </submittedName>
</protein>
<sequence length="128" mass="13563">MERSSAATVDAVRGPEDRWDGALRAVAGERRAVLVDAAGHRFVLVPEDRLRALETAERGAGRAGVSLTAREREVLQMVAEACPGALVAERLGLAPNTVAQHLASVRRKYGVRSSATAAALARRDGLIP</sequence>
<keyword evidence="2 5" id="KW-0238">DNA-binding</keyword>
<dbReference type="PANTHER" id="PTHR44688">
    <property type="entry name" value="DNA-BINDING TRANSCRIPTIONAL ACTIVATOR DEVR_DOSR"/>
    <property type="match status" value="1"/>
</dbReference>
<keyword evidence="3" id="KW-0804">Transcription</keyword>
<reference evidence="5 6" key="2">
    <citation type="submission" date="2020-08" db="EMBL/GenBank/DDBJ databases">
        <authorList>
            <person name="Partida-Martinez L."/>
            <person name="Huntemann M."/>
            <person name="Clum A."/>
            <person name="Wang J."/>
            <person name="Palaniappan K."/>
            <person name="Ritter S."/>
            <person name="Chen I.-M."/>
            <person name="Stamatis D."/>
            <person name="Reddy T."/>
            <person name="O'Malley R."/>
            <person name="Daum C."/>
            <person name="Shapiro N."/>
            <person name="Ivanova N."/>
            <person name="Kyrpides N."/>
            <person name="Woyke T."/>
        </authorList>
    </citation>
    <scope>NUCLEOTIDE SEQUENCE [LARGE SCALE GENOMIC DNA]</scope>
    <source>
        <strain evidence="5 6">AS2.23</strain>
    </source>
</reference>
<proteinExistence type="predicted"/>
<keyword evidence="1" id="KW-0805">Transcription regulation</keyword>
<dbReference type="Pfam" id="PF00196">
    <property type="entry name" value="GerE"/>
    <property type="match status" value="1"/>
</dbReference>
<dbReference type="EMBL" id="JACHVY010000001">
    <property type="protein sequence ID" value="MBB2901207.1"/>
    <property type="molecule type" value="Genomic_DNA"/>
</dbReference>
<gene>
    <name evidence="5" type="ORF">FHR75_001995</name>
</gene>
<accession>A0A7W4TLP4</accession>
<dbReference type="GO" id="GO:0003677">
    <property type="term" value="F:DNA binding"/>
    <property type="evidence" value="ECO:0007669"/>
    <property type="project" value="UniProtKB-KW"/>
</dbReference>
<dbReference type="GO" id="GO:0006355">
    <property type="term" value="P:regulation of DNA-templated transcription"/>
    <property type="evidence" value="ECO:0007669"/>
    <property type="project" value="InterPro"/>
</dbReference>
<dbReference type="PANTHER" id="PTHR44688:SF16">
    <property type="entry name" value="DNA-BINDING TRANSCRIPTIONAL ACTIVATOR DEVR_DOSR"/>
    <property type="match status" value="1"/>
</dbReference>
<evidence type="ECO:0000259" key="4">
    <source>
        <dbReference type="PROSITE" id="PS50043"/>
    </source>
</evidence>
<evidence type="ECO:0000256" key="3">
    <source>
        <dbReference type="ARBA" id="ARBA00023163"/>
    </source>
</evidence>
<organism evidence="5 6">
    <name type="scientific">Kineococcus radiotolerans</name>
    <dbReference type="NCBI Taxonomy" id="131568"/>
    <lineage>
        <taxon>Bacteria</taxon>
        <taxon>Bacillati</taxon>
        <taxon>Actinomycetota</taxon>
        <taxon>Actinomycetes</taxon>
        <taxon>Kineosporiales</taxon>
        <taxon>Kineosporiaceae</taxon>
        <taxon>Kineococcus</taxon>
    </lineage>
</organism>
<dbReference type="Gene3D" id="1.10.10.10">
    <property type="entry name" value="Winged helix-like DNA-binding domain superfamily/Winged helix DNA-binding domain"/>
    <property type="match status" value="1"/>
</dbReference>
<dbReference type="PROSITE" id="PS50043">
    <property type="entry name" value="HTH_LUXR_2"/>
    <property type="match status" value="1"/>
</dbReference>
<dbReference type="SMART" id="SM00421">
    <property type="entry name" value="HTH_LUXR"/>
    <property type="match status" value="1"/>
</dbReference>
<dbReference type="CDD" id="cd06170">
    <property type="entry name" value="LuxR_C_like"/>
    <property type="match status" value="1"/>
</dbReference>
<dbReference type="InterPro" id="IPR000792">
    <property type="entry name" value="Tscrpt_reg_LuxR_C"/>
</dbReference>
<dbReference type="SUPFAM" id="SSF46894">
    <property type="entry name" value="C-terminal effector domain of the bipartite response regulators"/>
    <property type="match status" value="1"/>
</dbReference>
<evidence type="ECO:0000256" key="2">
    <source>
        <dbReference type="ARBA" id="ARBA00023125"/>
    </source>
</evidence>
<evidence type="ECO:0000256" key="1">
    <source>
        <dbReference type="ARBA" id="ARBA00023015"/>
    </source>
</evidence>
<evidence type="ECO:0000313" key="5">
    <source>
        <dbReference type="EMBL" id="MBB2901207.1"/>
    </source>
</evidence>
<comment type="caution">
    <text evidence="5">The sequence shown here is derived from an EMBL/GenBank/DDBJ whole genome shotgun (WGS) entry which is preliminary data.</text>
</comment>
<dbReference type="PRINTS" id="PR00038">
    <property type="entry name" value="HTHLUXR"/>
</dbReference>
<evidence type="ECO:0000313" key="6">
    <source>
        <dbReference type="Proteomes" id="UP000533269"/>
    </source>
</evidence>
<dbReference type="InterPro" id="IPR016032">
    <property type="entry name" value="Sig_transdc_resp-reg_C-effctor"/>
</dbReference>
<dbReference type="Proteomes" id="UP000533269">
    <property type="component" value="Unassembled WGS sequence"/>
</dbReference>